<gene>
    <name evidence="2" type="ORF">SAMN05421512_104265</name>
</gene>
<evidence type="ECO:0000256" key="1">
    <source>
        <dbReference type="SAM" id="MobiDB-lite"/>
    </source>
</evidence>
<evidence type="ECO:0000313" key="3">
    <source>
        <dbReference type="Proteomes" id="UP000219331"/>
    </source>
</evidence>
<accession>A0A285SDT2</accession>
<proteinExistence type="predicted"/>
<protein>
    <submittedName>
        <fullName evidence="2">Uncharacterized protein</fullName>
    </submittedName>
</protein>
<evidence type="ECO:0000313" key="2">
    <source>
        <dbReference type="EMBL" id="SOC03834.1"/>
    </source>
</evidence>
<dbReference type="EMBL" id="OBML01000004">
    <property type="protein sequence ID" value="SOC03834.1"/>
    <property type="molecule type" value="Genomic_DNA"/>
</dbReference>
<name>A0A285SDT2_9HYPH</name>
<dbReference type="AlphaFoldDB" id="A0A285SDT2"/>
<feature type="region of interest" description="Disordered" evidence="1">
    <location>
        <begin position="1"/>
        <end position="35"/>
    </location>
</feature>
<reference evidence="2 3" key="1">
    <citation type="submission" date="2017-08" db="EMBL/GenBank/DDBJ databases">
        <authorList>
            <person name="de Groot N.N."/>
        </authorList>
    </citation>
    <scope>NUCLEOTIDE SEQUENCE [LARGE SCALE GENOMIC DNA]</scope>
    <source>
        <strain evidence="2 3">USBA 352</strain>
    </source>
</reference>
<keyword evidence="3" id="KW-1185">Reference proteome</keyword>
<organism evidence="2 3">
    <name type="scientific">Stappia indica</name>
    <dbReference type="NCBI Taxonomy" id="538381"/>
    <lineage>
        <taxon>Bacteria</taxon>
        <taxon>Pseudomonadati</taxon>
        <taxon>Pseudomonadota</taxon>
        <taxon>Alphaproteobacteria</taxon>
        <taxon>Hyphomicrobiales</taxon>
        <taxon>Stappiaceae</taxon>
        <taxon>Stappia</taxon>
    </lineage>
</organism>
<dbReference type="Proteomes" id="UP000219331">
    <property type="component" value="Unassembled WGS sequence"/>
</dbReference>
<sequence>MIIAGNREGPYGGERSRSSHDGGIFDSDADGCDGD</sequence>
<dbReference type="STRING" id="538381.GCA_001696535_00130"/>